<feature type="transmembrane region" description="Helical" evidence="4">
    <location>
        <begin position="206"/>
        <end position="225"/>
    </location>
</feature>
<feature type="transmembrane region" description="Helical" evidence="4">
    <location>
        <begin position="87"/>
        <end position="108"/>
    </location>
</feature>
<feature type="compositionally biased region" description="Basic and acidic residues" evidence="3">
    <location>
        <begin position="356"/>
        <end position="367"/>
    </location>
</feature>
<keyword evidence="4" id="KW-0812">Transmembrane</keyword>
<evidence type="ECO:0000256" key="2">
    <source>
        <dbReference type="SAM" id="Coils"/>
    </source>
</evidence>
<dbReference type="RefSeq" id="XP_050513514.1">
    <property type="nucleotide sequence ID" value="XM_050657557.1"/>
</dbReference>
<feature type="transmembrane region" description="Helical" evidence="4">
    <location>
        <begin position="176"/>
        <end position="200"/>
    </location>
</feature>
<dbReference type="InterPro" id="IPR020846">
    <property type="entry name" value="MFS_dom"/>
</dbReference>
<accession>A0ABM5KTK2</accession>
<feature type="transmembrane region" description="Helical" evidence="4">
    <location>
        <begin position="441"/>
        <end position="468"/>
    </location>
</feature>
<comment type="subcellular location">
    <subcellularLocation>
        <location evidence="1">Membrane</location>
        <topology evidence="1">Multi-pass membrane protein</topology>
    </subcellularLocation>
</comment>
<dbReference type="EnsemblMetazoa" id="XM_050657558.1">
    <property type="protein sequence ID" value="XP_050513515.1"/>
    <property type="gene ID" value="LOC114332180"/>
</dbReference>
<feature type="transmembrane region" description="Helical" evidence="4">
    <location>
        <begin position="142"/>
        <end position="169"/>
    </location>
</feature>
<proteinExistence type="predicted"/>
<dbReference type="PANTHER" id="PTHR11360:SF111">
    <property type="entry name" value="CHASKI, ISOFORM A"/>
    <property type="match status" value="1"/>
</dbReference>
<evidence type="ECO:0000256" key="4">
    <source>
        <dbReference type="SAM" id="Phobius"/>
    </source>
</evidence>
<keyword evidence="4" id="KW-0472">Membrane</keyword>
<keyword evidence="2" id="KW-0175">Coiled coil</keyword>
<feature type="transmembrane region" description="Helical" evidence="4">
    <location>
        <begin position="535"/>
        <end position="555"/>
    </location>
</feature>
<dbReference type="EnsemblMetazoa" id="XM_050657560.1">
    <property type="protein sequence ID" value="XP_050513517.1"/>
    <property type="gene ID" value="LOC114332180"/>
</dbReference>
<dbReference type="RefSeq" id="XP_050513515.1">
    <property type="nucleotide sequence ID" value="XM_050657558.1"/>
</dbReference>
<keyword evidence="7" id="KW-1185">Reference proteome</keyword>
<feature type="coiled-coil region" evidence="2">
    <location>
        <begin position="234"/>
        <end position="261"/>
    </location>
</feature>
<dbReference type="Gene3D" id="1.20.1250.20">
    <property type="entry name" value="MFS general substrate transporter like domains"/>
    <property type="match status" value="2"/>
</dbReference>
<dbReference type="InterPro" id="IPR036259">
    <property type="entry name" value="MFS_trans_sf"/>
</dbReference>
<name>A0ABM5KTK2_DIAVI</name>
<dbReference type="EnsemblMetazoa" id="XM_050657556.1">
    <property type="protein sequence ID" value="XP_050513513.1"/>
    <property type="gene ID" value="LOC114332180"/>
</dbReference>
<dbReference type="InterPro" id="IPR050327">
    <property type="entry name" value="Proton-linked_MCT"/>
</dbReference>
<dbReference type="EnsemblMetazoa" id="XM_050657554.1">
    <property type="protein sequence ID" value="XP_050513511.1"/>
    <property type="gene ID" value="LOC114332180"/>
</dbReference>
<dbReference type="GeneID" id="114332180"/>
<dbReference type="EnsemblMetazoa" id="XM_050657557.1">
    <property type="protein sequence ID" value="XP_050513514.1"/>
    <property type="gene ID" value="LOC114332180"/>
</dbReference>
<feature type="transmembrane region" description="Helical" evidence="4">
    <location>
        <begin position="50"/>
        <end position="75"/>
    </location>
</feature>
<feature type="transmembrane region" description="Helical" evidence="4">
    <location>
        <begin position="512"/>
        <end position="529"/>
    </location>
</feature>
<dbReference type="SUPFAM" id="SSF103473">
    <property type="entry name" value="MFS general substrate transporter"/>
    <property type="match status" value="1"/>
</dbReference>
<dbReference type="Proteomes" id="UP001652700">
    <property type="component" value="Unplaced"/>
</dbReference>
<evidence type="ECO:0000259" key="5">
    <source>
        <dbReference type="PROSITE" id="PS50850"/>
    </source>
</evidence>
<dbReference type="PANTHER" id="PTHR11360">
    <property type="entry name" value="MONOCARBOXYLATE TRANSPORTER"/>
    <property type="match status" value="1"/>
</dbReference>
<sequence>MAHAPPARKRKQSQEHDIHKFQGKESILTSQIELYIEDVKPKIPDGGWGWMIVLAAFVVNGISEGISFSFGLLYVEFLNAFDASKSATSWIGSLFLAMPLLAGPIGSAMVDRYGCIYMTVLGSLISTSGFILSMFVKSLTMLYITFGIIGGIGRALTFVTAVVSIAFWFEKKRTIALGLAASGTGVGTIAFAPLTSLFITEYGWRGTVLLLGGAFLNMCVCGVMMRDPKWIQDEARVKKAKKAAKKRKAKIKRENTQLLLQRINTTLDLSEKNHFRSVVDLPTFVKENEKVPLEVLNRLSENKQMYKIILENYPNMVPSKSASNQDLHVQENGCKTRVPVKFSLQVQEEPEDEQPEDNKGENGKVENHTSPLLYTIPEAIEEPEPHSYLQIMTMSSPNLYNASRSTRRSGKSPSKEVPQKVKKKWYTQFWKLIKGLLNFSLFLELHFLLLAVSTIILFTWFIVPYFYIAEYMLKLGYTDSQASSVLSAIGLTNTIGMVFLGWAGERLNIAKTYALCLIVCGGTIAGIIWLSGNYITLLIACGLFGLFFASCFSLLPSLLGELVPLEDFTMAYGLILLCMGIGNLSGPPLSGFIYDLTKTWNMSFYQAACWIIFSGVLIGIIPYTKNRKIVGSGPVLNEQ</sequence>
<dbReference type="RefSeq" id="XP_050513516.1">
    <property type="nucleotide sequence ID" value="XM_050657559.1"/>
</dbReference>
<dbReference type="RefSeq" id="XP_050513517.1">
    <property type="nucleotide sequence ID" value="XM_050657560.1"/>
</dbReference>
<evidence type="ECO:0000256" key="3">
    <source>
        <dbReference type="SAM" id="MobiDB-lite"/>
    </source>
</evidence>
<feature type="domain" description="Major facilitator superfamily (MFS) profile" evidence="5">
    <location>
        <begin position="439"/>
        <end position="639"/>
    </location>
</feature>
<dbReference type="EnsemblMetazoa" id="XM_050657559.1">
    <property type="protein sequence ID" value="XP_050513516.1"/>
    <property type="gene ID" value="LOC114332180"/>
</dbReference>
<evidence type="ECO:0000256" key="1">
    <source>
        <dbReference type="ARBA" id="ARBA00004141"/>
    </source>
</evidence>
<feature type="transmembrane region" description="Helical" evidence="4">
    <location>
        <begin position="604"/>
        <end position="623"/>
    </location>
</feature>
<evidence type="ECO:0000313" key="7">
    <source>
        <dbReference type="Proteomes" id="UP001652700"/>
    </source>
</evidence>
<protein>
    <recommendedName>
        <fullName evidence="5">Major facilitator superfamily (MFS) profile domain-containing protein</fullName>
    </recommendedName>
</protein>
<organism evidence="6 7">
    <name type="scientific">Diabrotica virgifera virgifera</name>
    <name type="common">western corn rootworm</name>
    <dbReference type="NCBI Taxonomy" id="50390"/>
    <lineage>
        <taxon>Eukaryota</taxon>
        <taxon>Metazoa</taxon>
        <taxon>Ecdysozoa</taxon>
        <taxon>Arthropoda</taxon>
        <taxon>Hexapoda</taxon>
        <taxon>Insecta</taxon>
        <taxon>Pterygota</taxon>
        <taxon>Neoptera</taxon>
        <taxon>Endopterygota</taxon>
        <taxon>Coleoptera</taxon>
        <taxon>Polyphaga</taxon>
        <taxon>Cucujiformia</taxon>
        <taxon>Chrysomeloidea</taxon>
        <taxon>Chrysomelidae</taxon>
        <taxon>Galerucinae</taxon>
        <taxon>Diabroticina</taxon>
        <taxon>Diabroticites</taxon>
        <taxon>Diabrotica</taxon>
    </lineage>
</organism>
<feature type="transmembrane region" description="Helical" evidence="4">
    <location>
        <begin position="115"/>
        <end position="136"/>
    </location>
</feature>
<dbReference type="InterPro" id="IPR011701">
    <property type="entry name" value="MFS"/>
</dbReference>
<feature type="transmembrane region" description="Helical" evidence="4">
    <location>
        <begin position="567"/>
        <end position="584"/>
    </location>
</feature>
<evidence type="ECO:0000313" key="6">
    <source>
        <dbReference type="EnsemblMetazoa" id="XP_050513517.1"/>
    </source>
</evidence>
<dbReference type="RefSeq" id="XP_050513513.1">
    <property type="nucleotide sequence ID" value="XM_050657556.1"/>
</dbReference>
<reference evidence="6" key="1">
    <citation type="submission" date="2025-05" db="UniProtKB">
        <authorList>
            <consortium name="EnsemblMetazoa"/>
        </authorList>
    </citation>
    <scope>IDENTIFICATION</scope>
</reference>
<keyword evidence="4" id="KW-1133">Transmembrane helix</keyword>
<dbReference type="RefSeq" id="XP_050513511.1">
    <property type="nucleotide sequence ID" value="XM_050657554.1"/>
</dbReference>
<feature type="transmembrane region" description="Helical" evidence="4">
    <location>
        <begin position="480"/>
        <end position="500"/>
    </location>
</feature>
<feature type="region of interest" description="Disordered" evidence="3">
    <location>
        <begin position="346"/>
        <end position="368"/>
    </location>
</feature>
<dbReference type="PROSITE" id="PS50850">
    <property type="entry name" value="MFS"/>
    <property type="match status" value="1"/>
</dbReference>
<dbReference type="Pfam" id="PF07690">
    <property type="entry name" value="MFS_1"/>
    <property type="match status" value="2"/>
</dbReference>